<comment type="caution">
    <text evidence="2">The sequence shown here is derived from an EMBL/GenBank/DDBJ whole genome shotgun (WGS) entry which is preliminary data.</text>
</comment>
<dbReference type="STRING" id="1227481.C467_07857"/>
<evidence type="ECO:0000313" key="3">
    <source>
        <dbReference type="Proteomes" id="UP000011689"/>
    </source>
</evidence>
<dbReference type="OrthoDB" id="279535at2157"/>
<evidence type="ECO:0000313" key="2">
    <source>
        <dbReference type="EMBL" id="ELZ56771.1"/>
    </source>
</evidence>
<dbReference type="PATRIC" id="fig|1227481.4.peg.1560"/>
<keyword evidence="1" id="KW-1133">Transmembrane helix</keyword>
<dbReference type="EMBL" id="AOJO01000035">
    <property type="protein sequence ID" value="ELZ56771.1"/>
    <property type="molecule type" value="Genomic_DNA"/>
</dbReference>
<evidence type="ECO:0000256" key="1">
    <source>
        <dbReference type="SAM" id="Phobius"/>
    </source>
</evidence>
<organism evidence="2 3">
    <name type="scientific">Halorubrum hochstenium ATCC 700873</name>
    <dbReference type="NCBI Taxonomy" id="1227481"/>
    <lineage>
        <taxon>Archaea</taxon>
        <taxon>Methanobacteriati</taxon>
        <taxon>Methanobacteriota</taxon>
        <taxon>Stenosarchaea group</taxon>
        <taxon>Halobacteria</taxon>
        <taxon>Halobacteriales</taxon>
        <taxon>Haloferacaceae</taxon>
        <taxon>Halorubrum</taxon>
    </lineage>
</organism>
<dbReference type="AlphaFoldDB" id="M0F9Q7"/>
<keyword evidence="3" id="KW-1185">Reference proteome</keyword>
<protein>
    <submittedName>
        <fullName evidence="2">Uncharacterized protein</fullName>
    </submittedName>
</protein>
<feature type="transmembrane region" description="Helical" evidence="1">
    <location>
        <begin position="84"/>
        <end position="104"/>
    </location>
</feature>
<dbReference type="RefSeq" id="WP_008583749.1">
    <property type="nucleotide sequence ID" value="NZ_AOJO01000035.1"/>
</dbReference>
<feature type="transmembrane region" description="Helical" evidence="1">
    <location>
        <begin position="111"/>
        <end position="130"/>
    </location>
</feature>
<dbReference type="GeneID" id="72714012"/>
<gene>
    <name evidence="2" type="ORF">C467_07857</name>
</gene>
<reference evidence="2 3" key="1">
    <citation type="journal article" date="2014" name="PLoS Genet.">
        <title>Phylogenetically driven sequencing of extremely halophilic archaea reveals strategies for static and dynamic osmo-response.</title>
        <authorList>
            <person name="Becker E.A."/>
            <person name="Seitzer P.M."/>
            <person name="Tritt A."/>
            <person name="Larsen D."/>
            <person name="Krusor M."/>
            <person name="Yao A.I."/>
            <person name="Wu D."/>
            <person name="Madern D."/>
            <person name="Eisen J.A."/>
            <person name="Darling A.E."/>
            <person name="Facciotti M.T."/>
        </authorList>
    </citation>
    <scope>NUCLEOTIDE SEQUENCE [LARGE SCALE GENOMIC DNA]</scope>
    <source>
        <strain evidence="2 3">ATCC 700873</strain>
    </source>
</reference>
<name>M0F9Q7_9EURY</name>
<keyword evidence="1" id="KW-0472">Membrane</keyword>
<proteinExistence type="predicted"/>
<sequence length="134" mass="14294">MSDGKVAVRQNGHEHAVDAPRLNDQLQVDLDHVEVPRVKLPSEVVVEYQDGDDVQEETLQTDGGETVDRTHVEMGGSQTISDDLAMWAIIATGGLLMSAGYLFGIEASGSGLIAMVAGGLLGYIAIPSFWSEQP</sequence>
<dbReference type="Proteomes" id="UP000011689">
    <property type="component" value="Unassembled WGS sequence"/>
</dbReference>
<accession>M0F9Q7</accession>
<keyword evidence="1" id="KW-0812">Transmembrane</keyword>